<dbReference type="GeneID" id="8852703"/>
<proteinExistence type="predicted"/>
<gene>
    <name evidence="3" type="ORF">NAEGRDRAFT_61777</name>
</gene>
<dbReference type="OMA" id="QKASTMF"/>
<keyword evidence="4" id="KW-1185">Reference proteome</keyword>
<dbReference type="RefSeq" id="XP_002682816.1">
    <property type="nucleotide sequence ID" value="XM_002682770.1"/>
</dbReference>
<dbReference type="EMBL" id="GG738846">
    <property type="protein sequence ID" value="EFC50072.1"/>
    <property type="molecule type" value="Genomic_DNA"/>
</dbReference>
<evidence type="ECO:0000256" key="1">
    <source>
        <dbReference type="SAM" id="MobiDB-lite"/>
    </source>
</evidence>
<accession>D2UZ15</accession>
<dbReference type="AlphaFoldDB" id="D2UZ15"/>
<feature type="domain" description="Complex 1 LYR protein" evidence="2">
    <location>
        <begin position="16"/>
        <end position="50"/>
    </location>
</feature>
<evidence type="ECO:0000313" key="3">
    <source>
        <dbReference type="EMBL" id="EFC50072.1"/>
    </source>
</evidence>
<evidence type="ECO:0000313" key="4">
    <source>
        <dbReference type="Proteomes" id="UP000006671"/>
    </source>
</evidence>
<dbReference type="Pfam" id="PF05347">
    <property type="entry name" value="Complex1_LYR"/>
    <property type="match status" value="1"/>
</dbReference>
<organism evidence="4">
    <name type="scientific">Naegleria gruberi</name>
    <name type="common">Amoeba</name>
    <dbReference type="NCBI Taxonomy" id="5762"/>
    <lineage>
        <taxon>Eukaryota</taxon>
        <taxon>Discoba</taxon>
        <taxon>Heterolobosea</taxon>
        <taxon>Tetramitia</taxon>
        <taxon>Eutetramitia</taxon>
        <taxon>Vahlkampfiidae</taxon>
        <taxon>Naegleria</taxon>
    </lineage>
</organism>
<reference evidence="3 4" key="1">
    <citation type="journal article" date="2010" name="Cell">
        <title>The genome of Naegleria gruberi illuminates early eukaryotic versatility.</title>
        <authorList>
            <person name="Fritz-Laylin L.K."/>
            <person name="Prochnik S.E."/>
            <person name="Ginger M.L."/>
            <person name="Dacks J.B."/>
            <person name="Carpenter M.L."/>
            <person name="Field M.C."/>
            <person name="Kuo A."/>
            <person name="Paredez A."/>
            <person name="Chapman J."/>
            <person name="Pham J."/>
            <person name="Shu S."/>
            <person name="Neupane R."/>
            <person name="Cipriano M."/>
            <person name="Mancuso J."/>
            <person name="Tu H."/>
            <person name="Salamov A."/>
            <person name="Lindquist E."/>
            <person name="Shapiro H."/>
            <person name="Lucas S."/>
            <person name="Grigoriev I.V."/>
            <person name="Cande W.Z."/>
            <person name="Fulton C."/>
            <person name="Rokhsar D.S."/>
            <person name="Dawson S.C."/>
        </authorList>
    </citation>
    <scope>NUCLEOTIDE SEQUENCE [LARGE SCALE GENOMIC DNA]</scope>
    <source>
        <strain evidence="3 4">NEG-M</strain>
    </source>
</reference>
<name>D2UZ15_NAEGR</name>
<dbReference type="InterPro" id="IPR008011">
    <property type="entry name" value="Complex1_LYR_dom"/>
</dbReference>
<dbReference type="OrthoDB" id="275715at2759"/>
<dbReference type="InParanoid" id="D2UZ15"/>
<protein>
    <submittedName>
        <fullName evidence="3">Predicted protein</fullName>
    </submittedName>
</protein>
<evidence type="ECO:0000259" key="2">
    <source>
        <dbReference type="Pfam" id="PF05347"/>
    </source>
</evidence>
<dbReference type="VEuPathDB" id="AmoebaDB:NAEGRDRAFT_61777"/>
<feature type="region of interest" description="Disordered" evidence="1">
    <location>
        <begin position="97"/>
        <end position="116"/>
    </location>
</feature>
<dbReference type="Proteomes" id="UP000006671">
    <property type="component" value="Unassembled WGS sequence"/>
</dbReference>
<sequence length="116" mass="13863">MFSSSTLIFDTSKKGILSLYRTVLKEGNKFPKEIQRTFVKQKASTMFRKDVPPQELEDAFRLALTHIDNIRAQVETHRKLYADDRLSPEDLERIRKEELERESQRYRDEEKQGWDN</sequence>
<dbReference type="KEGG" id="ngr:NAEGRDRAFT_61777"/>